<comment type="caution">
    <text evidence="2">The sequence shown here is derived from an EMBL/GenBank/DDBJ whole genome shotgun (WGS) entry which is preliminary data.</text>
</comment>
<gene>
    <name evidence="2" type="ORF">DMC30DRAFT_372421</name>
</gene>
<evidence type="ECO:0000259" key="1">
    <source>
        <dbReference type="Pfam" id="PF00144"/>
    </source>
</evidence>
<keyword evidence="3" id="KW-1185">Reference proteome</keyword>
<dbReference type="OrthoDB" id="428260at2759"/>
<protein>
    <submittedName>
        <fullName evidence="2">Beta-lactamase/transpeptidase-like protein</fullName>
    </submittedName>
</protein>
<dbReference type="AlphaFoldDB" id="A0A5C5G702"/>
<dbReference type="EMBL" id="SOZI01000009">
    <property type="protein sequence ID" value="TNY23641.1"/>
    <property type="molecule type" value="Genomic_DNA"/>
</dbReference>
<dbReference type="InterPro" id="IPR001466">
    <property type="entry name" value="Beta-lactam-related"/>
</dbReference>
<dbReference type="Pfam" id="PF00144">
    <property type="entry name" value="Beta-lactamase"/>
    <property type="match status" value="1"/>
</dbReference>
<proteinExistence type="predicted"/>
<evidence type="ECO:0000313" key="2">
    <source>
        <dbReference type="EMBL" id="TNY23641.1"/>
    </source>
</evidence>
<evidence type="ECO:0000313" key="3">
    <source>
        <dbReference type="Proteomes" id="UP000311382"/>
    </source>
</evidence>
<sequence>MLSTASAIDAAIRDATADPYTGLPRVTMVAATRDGEVYRGFGGWAQLPNDPAKLEAEGVPLTGDSIHGLYSSTKLVGTIAALQLVEQGRLSLDDDASQYVPELKTVKLFKGFDDKDEVVLEDNTTPITVKMLATHTAGFAYWLFHPHAGKVAEKLGIPTTPYDRGGKRSDLARMPLFAKPGERFSYGTCIDWLTLVVEAVSGLSLEEYFQQNIFRPLGITDISFKPNPTQICMAYEGDGGKYQFGPSPLMNLEANFGGSGLKGSAPSYMRILRALLRGGELDGARILEEETVELMFEDHLDGEQQHTSFGAFGAPVVESFSRKAGKPLPDMTYGLGGSLGGEGVASGRGAKTLTWSGLANTFWWIDRSRGVCAVFWSNILPFGSQRVYDLWETCEVELYKGLS</sequence>
<dbReference type="Gene3D" id="3.40.710.10">
    <property type="entry name" value="DD-peptidase/beta-lactamase superfamily"/>
    <property type="match status" value="1"/>
</dbReference>
<dbReference type="Proteomes" id="UP000311382">
    <property type="component" value="Unassembled WGS sequence"/>
</dbReference>
<dbReference type="InterPro" id="IPR012338">
    <property type="entry name" value="Beta-lactam/transpept-like"/>
</dbReference>
<dbReference type="InterPro" id="IPR050789">
    <property type="entry name" value="Diverse_Enzym_Activities"/>
</dbReference>
<accession>A0A5C5G702</accession>
<name>A0A5C5G702_9BASI</name>
<reference evidence="2 3" key="1">
    <citation type="submission" date="2019-03" db="EMBL/GenBank/DDBJ databases">
        <title>Rhodosporidium diobovatum UCD-FST 08-225 genome sequencing, assembly, and annotation.</title>
        <authorList>
            <person name="Fakankun I.U."/>
            <person name="Fristensky B."/>
            <person name="Levin D.B."/>
        </authorList>
    </citation>
    <scope>NUCLEOTIDE SEQUENCE [LARGE SCALE GENOMIC DNA]</scope>
    <source>
        <strain evidence="2 3">UCD-FST 08-225</strain>
    </source>
</reference>
<feature type="domain" description="Beta-lactamase-related" evidence="1">
    <location>
        <begin position="29"/>
        <end position="387"/>
    </location>
</feature>
<dbReference type="STRING" id="5288.A0A5C5G702"/>
<dbReference type="PANTHER" id="PTHR43283">
    <property type="entry name" value="BETA-LACTAMASE-RELATED"/>
    <property type="match status" value="1"/>
</dbReference>
<dbReference type="PANTHER" id="PTHR43283:SF3">
    <property type="entry name" value="BETA-LACTAMASE FAMILY PROTEIN (AFU_ORTHOLOGUE AFUA_5G07500)"/>
    <property type="match status" value="1"/>
</dbReference>
<dbReference type="SUPFAM" id="SSF56601">
    <property type="entry name" value="beta-lactamase/transpeptidase-like"/>
    <property type="match status" value="1"/>
</dbReference>
<organism evidence="2 3">
    <name type="scientific">Rhodotorula diobovata</name>
    <dbReference type="NCBI Taxonomy" id="5288"/>
    <lineage>
        <taxon>Eukaryota</taxon>
        <taxon>Fungi</taxon>
        <taxon>Dikarya</taxon>
        <taxon>Basidiomycota</taxon>
        <taxon>Pucciniomycotina</taxon>
        <taxon>Microbotryomycetes</taxon>
        <taxon>Sporidiobolales</taxon>
        <taxon>Sporidiobolaceae</taxon>
        <taxon>Rhodotorula</taxon>
    </lineage>
</organism>